<dbReference type="SUPFAM" id="SSF51905">
    <property type="entry name" value="FAD/NAD(P)-binding domain"/>
    <property type="match status" value="1"/>
</dbReference>
<evidence type="ECO:0000313" key="9">
    <source>
        <dbReference type="Proteomes" id="UP000695022"/>
    </source>
</evidence>
<keyword evidence="5" id="KW-0285">Flavoprotein</keyword>
<reference evidence="10" key="1">
    <citation type="submission" date="2025-08" db="UniProtKB">
        <authorList>
            <consortium name="RefSeq"/>
        </authorList>
    </citation>
    <scope>IDENTIFICATION</scope>
</reference>
<evidence type="ECO:0000313" key="10">
    <source>
        <dbReference type="RefSeq" id="XP_014679615.1"/>
    </source>
</evidence>
<dbReference type="InterPro" id="IPR036188">
    <property type="entry name" value="FAD/NAD-bd_sf"/>
</dbReference>
<dbReference type="SUPFAM" id="SSF54373">
    <property type="entry name" value="FAD-linked reductases, C-terminal domain"/>
    <property type="match status" value="1"/>
</dbReference>
<feature type="non-terminal residue" evidence="10">
    <location>
        <position position="1"/>
    </location>
</feature>
<gene>
    <name evidence="10" type="primary">LOC106819507</name>
</gene>
<sequence length="354" mass="39663">GNVLELGANWIHGVLTNPVFEMAYKMGLVNIHKGKSRTYNVMACTDVGGFVPVPVVDEVRRHYYQLFNVACQYHTLRSPLNGLASVGEFLRRECDRWLADNWPTDGAERRRRRVVFAQLMRRETSICGVDSLDELDLAEIGSYAELPGGNVRIDDGYANIVAGIADQLPEGVVELGRAVTRIVWEGGEGEGEGVRVECGEETTYRCERVLVAVSLGYLQRHQAALFDPSLPEEKVAAMSRIGFGNVNKLFLEFAPGEMSFLDPTLHEVLMLWGADGEWTEDAGDRKPPVTADNWYKKIYSFKVVAPNVLCGWLAGRESEFMETLTEDEVLETCWALLKRFLTNPDVPRPISCKR</sequence>
<name>A0ABM1F594_PRICU</name>
<dbReference type="Gene3D" id="3.50.50.60">
    <property type="entry name" value="FAD/NAD(P)-binding domain"/>
    <property type="match status" value="1"/>
</dbReference>
<feature type="domain" description="Amine oxidase" evidence="8">
    <location>
        <begin position="1"/>
        <end position="352"/>
    </location>
</feature>
<evidence type="ECO:0000256" key="2">
    <source>
        <dbReference type="ARBA" id="ARBA00004496"/>
    </source>
</evidence>
<evidence type="ECO:0000256" key="4">
    <source>
        <dbReference type="ARBA" id="ARBA00022490"/>
    </source>
</evidence>
<keyword evidence="7" id="KW-0560">Oxidoreductase</keyword>
<dbReference type="InterPro" id="IPR002937">
    <property type="entry name" value="Amino_oxidase"/>
</dbReference>
<keyword evidence="6" id="KW-0274">FAD</keyword>
<dbReference type="PANTHER" id="PTHR10742">
    <property type="entry name" value="FLAVIN MONOAMINE OXIDASE"/>
    <property type="match status" value="1"/>
</dbReference>
<evidence type="ECO:0000259" key="8">
    <source>
        <dbReference type="Pfam" id="PF01593"/>
    </source>
</evidence>
<dbReference type="Gene3D" id="3.90.660.10">
    <property type="match status" value="1"/>
</dbReference>
<dbReference type="RefSeq" id="XP_014679615.1">
    <property type="nucleotide sequence ID" value="XM_014824129.1"/>
</dbReference>
<comment type="subcellular location">
    <subcellularLocation>
        <location evidence="2">Cytoplasm</location>
    </subcellularLocation>
</comment>
<evidence type="ECO:0000256" key="1">
    <source>
        <dbReference type="ARBA" id="ARBA00001974"/>
    </source>
</evidence>
<keyword evidence="4" id="KW-0963">Cytoplasm</keyword>
<comment type="similarity">
    <text evidence="3">Belongs to the flavin monoamine oxidase family.</text>
</comment>
<evidence type="ECO:0000256" key="6">
    <source>
        <dbReference type="ARBA" id="ARBA00022827"/>
    </source>
</evidence>
<accession>A0ABM1F594</accession>
<dbReference type="GeneID" id="106819507"/>
<keyword evidence="9" id="KW-1185">Reference proteome</keyword>
<dbReference type="InterPro" id="IPR050281">
    <property type="entry name" value="Flavin_monoamine_oxidase"/>
</dbReference>
<dbReference type="Pfam" id="PF01593">
    <property type="entry name" value="Amino_oxidase"/>
    <property type="match status" value="1"/>
</dbReference>
<evidence type="ECO:0000256" key="5">
    <source>
        <dbReference type="ARBA" id="ARBA00022630"/>
    </source>
</evidence>
<proteinExistence type="inferred from homology"/>
<evidence type="ECO:0000256" key="7">
    <source>
        <dbReference type="ARBA" id="ARBA00023002"/>
    </source>
</evidence>
<dbReference type="Proteomes" id="UP000695022">
    <property type="component" value="Unplaced"/>
</dbReference>
<protein>
    <submittedName>
        <fullName evidence="10">Peroxisomal N(1)-acetyl-spermine/spermidine oxidase-like</fullName>
    </submittedName>
</protein>
<organism evidence="9 10">
    <name type="scientific">Priapulus caudatus</name>
    <name type="common">Priapulid worm</name>
    <dbReference type="NCBI Taxonomy" id="37621"/>
    <lineage>
        <taxon>Eukaryota</taxon>
        <taxon>Metazoa</taxon>
        <taxon>Ecdysozoa</taxon>
        <taxon>Scalidophora</taxon>
        <taxon>Priapulida</taxon>
        <taxon>Priapulimorpha</taxon>
        <taxon>Priapulimorphida</taxon>
        <taxon>Priapulidae</taxon>
        <taxon>Priapulus</taxon>
    </lineage>
</organism>
<dbReference type="PANTHER" id="PTHR10742:SF405">
    <property type="entry name" value="PEROXISOMAL N(1)-ACETYL-SPERMINE_SPERMIDINE OXIDASE"/>
    <property type="match status" value="1"/>
</dbReference>
<comment type="cofactor">
    <cofactor evidence="1">
        <name>FAD</name>
        <dbReference type="ChEBI" id="CHEBI:57692"/>
    </cofactor>
</comment>
<evidence type="ECO:0000256" key="3">
    <source>
        <dbReference type="ARBA" id="ARBA00005995"/>
    </source>
</evidence>